<reference evidence="1" key="1">
    <citation type="journal article" date="2023" name="G3 (Bethesda)">
        <title>Whole genome assembly and annotation of the endangered Caribbean coral Acropora cervicornis.</title>
        <authorList>
            <person name="Selwyn J.D."/>
            <person name="Vollmer S.V."/>
        </authorList>
    </citation>
    <scope>NUCLEOTIDE SEQUENCE</scope>
    <source>
        <strain evidence="1">K2</strain>
    </source>
</reference>
<comment type="caution">
    <text evidence="1">The sequence shown here is derived from an EMBL/GenBank/DDBJ whole genome shotgun (WGS) entry which is preliminary data.</text>
</comment>
<dbReference type="AlphaFoldDB" id="A0AAD9PQ57"/>
<dbReference type="EMBL" id="JARQWQ010000252">
    <property type="protein sequence ID" value="KAK2546865.1"/>
    <property type="molecule type" value="Genomic_DNA"/>
</dbReference>
<organism evidence="1 2">
    <name type="scientific">Acropora cervicornis</name>
    <name type="common">Staghorn coral</name>
    <dbReference type="NCBI Taxonomy" id="6130"/>
    <lineage>
        <taxon>Eukaryota</taxon>
        <taxon>Metazoa</taxon>
        <taxon>Cnidaria</taxon>
        <taxon>Anthozoa</taxon>
        <taxon>Hexacorallia</taxon>
        <taxon>Scleractinia</taxon>
        <taxon>Astrocoeniina</taxon>
        <taxon>Acroporidae</taxon>
        <taxon>Acropora</taxon>
    </lineage>
</organism>
<sequence length="124" mass="13899">MATDSAGRRILLFTYGNPKTLAQFQSSLKSSLPFNHLDDTSFNLAIYELSHGPINCDSDRLSMLLFNPIERPELCNPLSSYLDPDSNFATRPPSSKYVVEEELNEESDPVNNTASFSIMHLNAR</sequence>
<evidence type="ECO:0000313" key="1">
    <source>
        <dbReference type="EMBL" id="KAK2546865.1"/>
    </source>
</evidence>
<reference evidence="1" key="2">
    <citation type="journal article" date="2023" name="Science">
        <title>Genomic signatures of disease resistance in endangered staghorn corals.</title>
        <authorList>
            <person name="Vollmer S.V."/>
            <person name="Selwyn J.D."/>
            <person name="Despard B.A."/>
            <person name="Roesel C.L."/>
        </authorList>
    </citation>
    <scope>NUCLEOTIDE SEQUENCE</scope>
    <source>
        <strain evidence="1">K2</strain>
    </source>
</reference>
<keyword evidence="2" id="KW-1185">Reference proteome</keyword>
<feature type="non-terminal residue" evidence="1">
    <location>
        <position position="124"/>
    </location>
</feature>
<name>A0AAD9PQ57_ACRCE</name>
<proteinExistence type="predicted"/>
<accession>A0AAD9PQ57</accession>
<protein>
    <submittedName>
        <fullName evidence="1">Uncharacterized protein</fullName>
    </submittedName>
</protein>
<evidence type="ECO:0000313" key="2">
    <source>
        <dbReference type="Proteomes" id="UP001249851"/>
    </source>
</evidence>
<dbReference type="Proteomes" id="UP001249851">
    <property type="component" value="Unassembled WGS sequence"/>
</dbReference>
<gene>
    <name evidence="1" type="ORF">P5673_033405</name>
</gene>